<feature type="compositionally biased region" description="Polar residues" evidence="1">
    <location>
        <begin position="29"/>
        <end position="41"/>
    </location>
</feature>
<reference evidence="3 4" key="1">
    <citation type="submission" date="2020-07" db="EMBL/GenBank/DDBJ databases">
        <title>Complete Genome Sequence of an acetic acid bacterium, Acetobacter aceti JCM20276.</title>
        <authorList>
            <person name="Hirose Y."/>
            <person name="Mihara H."/>
        </authorList>
    </citation>
    <scope>NUCLEOTIDE SEQUENCE [LARGE SCALE GENOMIC DNA]</scope>
    <source>
        <strain evidence="3 4">JCM20276</strain>
    </source>
</reference>
<dbReference type="EMBL" id="AP023326">
    <property type="protein sequence ID" value="BCI67364.1"/>
    <property type="molecule type" value="Genomic_DNA"/>
</dbReference>
<dbReference type="Gene3D" id="3.30.420.40">
    <property type="match status" value="1"/>
</dbReference>
<feature type="domain" description="Ppx/GppA phosphatase N-terminal" evidence="2">
    <location>
        <begin position="221"/>
        <end position="407"/>
    </location>
</feature>
<protein>
    <submittedName>
        <fullName evidence="3">Exopolyphosphatase</fullName>
    </submittedName>
</protein>
<evidence type="ECO:0000256" key="1">
    <source>
        <dbReference type="SAM" id="MobiDB-lite"/>
    </source>
</evidence>
<proteinExistence type="predicted"/>
<dbReference type="Gene3D" id="3.30.420.150">
    <property type="entry name" value="Exopolyphosphatase. Domain 2"/>
    <property type="match status" value="1"/>
</dbReference>
<dbReference type="InterPro" id="IPR050273">
    <property type="entry name" value="GppA/Ppx_hydrolase"/>
</dbReference>
<accession>A0A6S6PQH0</accession>
<dbReference type="SUPFAM" id="SSF53067">
    <property type="entry name" value="Actin-like ATPase domain"/>
    <property type="match status" value="2"/>
</dbReference>
<dbReference type="CDD" id="cd24054">
    <property type="entry name" value="ASKHA_NBD_AaPPX-GppA_MtPPX2-like"/>
    <property type="match status" value="1"/>
</dbReference>
<organism evidence="3 4">
    <name type="scientific">Acetobacter aceti</name>
    <dbReference type="NCBI Taxonomy" id="435"/>
    <lineage>
        <taxon>Bacteria</taxon>
        <taxon>Pseudomonadati</taxon>
        <taxon>Pseudomonadota</taxon>
        <taxon>Alphaproteobacteria</taxon>
        <taxon>Acetobacterales</taxon>
        <taxon>Acetobacteraceae</taxon>
        <taxon>Acetobacter</taxon>
        <taxon>Acetobacter subgen. Acetobacter</taxon>
    </lineage>
</organism>
<dbReference type="Pfam" id="PF02541">
    <property type="entry name" value="Ppx-GppA"/>
    <property type="match status" value="2"/>
</dbReference>
<name>A0A6S6PQH0_ACEAC</name>
<dbReference type="PANTHER" id="PTHR30005:SF0">
    <property type="entry name" value="RETROGRADE REGULATION PROTEIN 2"/>
    <property type="match status" value="1"/>
</dbReference>
<dbReference type="RefSeq" id="WP_232091656.1">
    <property type="nucleotide sequence ID" value="NZ_AP023326.1"/>
</dbReference>
<dbReference type="PANTHER" id="PTHR30005">
    <property type="entry name" value="EXOPOLYPHOSPHATASE"/>
    <property type="match status" value="1"/>
</dbReference>
<evidence type="ECO:0000313" key="4">
    <source>
        <dbReference type="Proteomes" id="UP000515220"/>
    </source>
</evidence>
<feature type="region of interest" description="Disordered" evidence="1">
    <location>
        <begin position="18"/>
        <end position="42"/>
    </location>
</feature>
<evidence type="ECO:0000313" key="3">
    <source>
        <dbReference type="EMBL" id="BCI67364.1"/>
    </source>
</evidence>
<feature type="domain" description="Ppx/GppA phosphatase N-terminal" evidence="2">
    <location>
        <begin position="97"/>
        <end position="196"/>
    </location>
</feature>
<dbReference type="AlphaFoldDB" id="A0A6S6PQH0"/>
<evidence type="ECO:0000259" key="2">
    <source>
        <dbReference type="Pfam" id="PF02541"/>
    </source>
</evidence>
<dbReference type="InterPro" id="IPR043129">
    <property type="entry name" value="ATPase_NBD"/>
</dbReference>
<dbReference type="GO" id="GO:0016462">
    <property type="term" value="F:pyrophosphatase activity"/>
    <property type="evidence" value="ECO:0007669"/>
    <property type="project" value="TreeGrafter"/>
</dbReference>
<sequence length="432" mass="47438">MDLTGAWLRSQKALDTLSPAPLFPASPTPDRTTGVSVSARSAGSLPNPLVGTASPVVALPSPLIKEGKSARERSDGWGEGGSCAALDLGTNNCRLMVASRTEGGFRVLDSYSRIVRLGEGLQRTGELNAAAMNRTLEALHTCVDRLGRHRPIRLRAVATEACRRARNGLAFVERIRQETGFEFEIISGMEEAELAVESCSALLFDPVWKRPVTPAREPQSEQDWGLLLDVGGGSTEIAWMQLDQATRKHTLAGYISLPIGVITLAEQFPHRRPGTYRAMVEMVRESLEAFEETHQICRYIAEDRVRVVGTSGTVTTLASLDLDLPRYIRQAVDGYRLQPDSARRAIGRLHRMGMDGMRVHPCIGSERATYVMPGCAIFDAFLSLWSTSVVVADRGLRDGLLLRMMREEKNGLHAGRTWPHVPRSDGRQATPD</sequence>
<dbReference type="InterPro" id="IPR003695">
    <property type="entry name" value="Ppx_GppA_N"/>
</dbReference>
<dbReference type="Proteomes" id="UP000515220">
    <property type="component" value="Chromosome"/>
</dbReference>
<feature type="region of interest" description="Disordered" evidence="1">
    <location>
        <begin position="413"/>
        <end position="432"/>
    </location>
</feature>
<gene>
    <name evidence="3" type="ORF">AAJCM20276_19880</name>
</gene>